<keyword evidence="1" id="KW-0393">Immunoglobulin domain</keyword>
<evidence type="ECO:0000313" key="4">
    <source>
        <dbReference type="Ensembl" id="ENSOMYP00000104666.2"/>
    </source>
</evidence>
<dbReference type="AlphaFoldDB" id="A0A8C7V1W4"/>
<keyword evidence="5" id="KW-1185">Reference proteome</keyword>
<dbReference type="PANTHER" id="PTHR46013">
    <property type="entry name" value="VASCULAR CELL ADHESION MOLECULE 1"/>
    <property type="match status" value="1"/>
</dbReference>
<evidence type="ECO:0000313" key="5">
    <source>
        <dbReference type="Proteomes" id="UP000694395"/>
    </source>
</evidence>
<feature type="domain" description="Ig-like" evidence="3">
    <location>
        <begin position="135"/>
        <end position="204"/>
    </location>
</feature>
<feature type="transmembrane region" description="Helical" evidence="2">
    <location>
        <begin position="6"/>
        <end position="28"/>
    </location>
</feature>
<name>A0A8C7V1W4_ONCMY</name>
<keyword evidence="2" id="KW-0812">Transmembrane</keyword>
<evidence type="ECO:0000259" key="3">
    <source>
        <dbReference type="PROSITE" id="PS50835"/>
    </source>
</evidence>
<dbReference type="InterPro" id="IPR007110">
    <property type="entry name" value="Ig-like_dom"/>
</dbReference>
<evidence type="ECO:0000256" key="1">
    <source>
        <dbReference type="ARBA" id="ARBA00023319"/>
    </source>
</evidence>
<dbReference type="GeneTree" id="ENSGT01020000231038"/>
<reference evidence="4" key="1">
    <citation type="submission" date="2020-07" db="EMBL/GenBank/DDBJ databases">
        <title>A long reads based de novo assembly of the rainbow trout Arlee double haploid line genome.</title>
        <authorList>
            <person name="Gao G."/>
            <person name="Palti Y."/>
        </authorList>
    </citation>
    <scope>NUCLEOTIDE SEQUENCE [LARGE SCALE GENOMIC DNA]</scope>
</reference>
<dbReference type="InterPro" id="IPR003599">
    <property type="entry name" value="Ig_sub"/>
</dbReference>
<sequence>SGVNVWVAIRLLLFIPGLLAAVVVVLFCRKESVCALGSSAELSCEFYWFNNDNRKKWKDTTIPEDLIKDPEYGGHLRSGGVGGSGQYSHTLKISDLRQRDSAEYKLTQRTQDGRTVNMGQLFVTGLKVRKNPDTVKEGQKVTLTCSTKCTLSDNLNPAYIWYKNGQQLINPKTLNTSLHLDPFNITDAGSYSCAVNYLRSPALCVLDNGWDVRYKNKTICAIIGSSVDMPCTCTYPSGQTITQTLWSKTVDPKGKPEDLEYERAFLIDLARVSWKDIDLIQSVEDAWLFFKSAFLTILNNHAPFKKN</sequence>
<keyword evidence="2" id="KW-1133">Transmembrane helix</keyword>
<dbReference type="PROSITE" id="PS50835">
    <property type="entry name" value="IG_LIKE"/>
    <property type="match status" value="1"/>
</dbReference>
<dbReference type="PANTHER" id="PTHR46013:SF4">
    <property type="entry name" value="B-CELL RECEPTOR CD22-RELATED"/>
    <property type="match status" value="1"/>
</dbReference>
<protein>
    <recommendedName>
        <fullName evidence="3">Ig-like domain-containing protein</fullName>
    </recommendedName>
</protein>
<dbReference type="SUPFAM" id="SSF48726">
    <property type="entry name" value="Immunoglobulin"/>
    <property type="match status" value="2"/>
</dbReference>
<accession>A0A8C7V1W4</accession>
<dbReference type="Proteomes" id="UP000694395">
    <property type="component" value="Chromosome 1"/>
</dbReference>
<reference evidence="4" key="2">
    <citation type="submission" date="2025-08" db="UniProtKB">
        <authorList>
            <consortium name="Ensembl"/>
        </authorList>
    </citation>
    <scope>IDENTIFICATION</scope>
</reference>
<dbReference type="Ensembl" id="ENSOMYT00000113478.2">
    <property type="protein sequence ID" value="ENSOMYP00000104666.2"/>
    <property type="gene ID" value="ENSOMYG00000046973.2"/>
</dbReference>
<dbReference type="Gene3D" id="2.60.40.10">
    <property type="entry name" value="Immunoglobulins"/>
    <property type="match status" value="3"/>
</dbReference>
<dbReference type="Pfam" id="PF00047">
    <property type="entry name" value="ig"/>
    <property type="match status" value="1"/>
</dbReference>
<organism evidence="4 5">
    <name type="scientific">Oncorhynchus mykiss</name>
    <name type="common">Rainbow trout</name>
    <name type="synonym">Salmo gairdneri</name>
    <dbReference type="NCBI Taxonomy" id="8022"/>
    <lineage>
        <taxon>Eukaryota</taxon>
        <taxon>Metazoa</taxon>
        <taxon>Chordata</taxon>
        <taxon>Craniata</taxon>
        <taxon>Vertebrata</taxon>
        <taxon>Euteleostomi</taxon>
        <taxon>Actinopterygii</taxon>
        <taxon>Neopterygii</taxon>
        <taxon>Teleostei</taxon>
        <taxon>Protacanthopterygii</taxon>
        <taxon>Salmoniformes</taxon>
        <taxon>Salmonidae</taxon>
        <taxon>Salmoninae</taxon>
        <taxon>Oncorhynchus</taxon>
    </lineage>
</organism>
<evidence type="ECO:0000256" key="2">
    <source>
        <dbReference type="SAM" id="Phobius"/>
    </source>
</evidence>
<dbReference type="InterPro" id="IPR013783">
    <property type="entry name" value="Ig-like_fold"/>
</dbReference>
<keyword evidence="2" id="KW-0472">Membrane</keyword>
<dbReference type="SMART" id="SM00409">
    <property type="entry name" value="IG"/>
    <property type="match status" value="2"/>
</dbReference>
<proteinExistence type="predicted"/>
<dbReference type="InterPro" id="IPR036179">
    <property type="entry name" value="Ig-like_dom_sf"/>
</dbReference>
<dbReference type="InterPro" id="IPR013151">
    <property type="entry name" value="Immunoglobulin_dom"/>
</dbReference>
<reference evidence="4" key="3">
    <citation type="submission" date="2025-09" db="UniProtKB">
        <authorList>
            <consortium name="Ensembl"/>
        </authorList>
    </citation>
    <scope>IDENTIFICATION</scope>
</reference>